<dbReference type="InterPro" id="IPR043128">
    <property type="entry name" value="Rev_trsase/Diguanyl_cyclase"/>
</dbReference>
<organism evidence="5 6">
    <name type="scientific">Kibdelosporangium aridum</name>
    <dbReference type="NCBI Taxonomy" id="2030"/>
    <lineage>
        <taxon>Bacteria</taxon>
        <taxon>Bacillati</taxon>
        <taxon>Actinomycetota</taxon>
        <taxon>Actinomycetes</taxon>
        <taxon>Pseudonocardiales</taxon>
        <taxon>Pseudonocardiaceae</taxon>
        <taxon>Kibdelosporangium</taxon>
    </lineage>
</organism>
<dbReference type="Pfam" id="PF00563">
    <property type="entry name" value="EAL"/>
    <property type="match status" value="1"/>
</dbReference>
<dbReference type="InterPro" id="IPR052155">
    <property type="entry name" value="Biofilm_reg_signaling"/>
</dbReference>
<feature type="domain" description="GGDEF" evidence="4">
    <location>
        <begin position="320"/>
        <end position="454"/>
    </location>
</feature>
<sequence length="713" mass="77788">MTSPLHDGSRTPAGPARTPADHARARVKVARKWAYLLSSSTYLPFSQQEIDQAMHELVDVVFNAALSEPFNAELAAGVGTRLVDMRCTGPTSLRRTIDVLGKALLTEPELYRIDDKRVERAVQLIGVIASDYLEAARQFIFTQQEDIKEALVRAGSDAQRQARATQARFDAIFTSSPSGIAIVDLTGAFVRANPALQNMLDRTEFDDVTLFDVVDTDEAPFLKAACRDLADGWAERLHQQRRLIRQDGEAVRASMSITVLRDNGSTPTHLLVSVHDETEMSLLQGQLSHQSLHDVLTGLPNRQYFSTRLESVLRQADPDTGATLYHLDLDAFSMITDGLGRNVGDRVLMNVAQRLRAVVAGENAMVARFDGDEFAIIVQNSETTPDLVSMIASINEELAEPIYFDGRGVAASASIGVVHKPPADADVNELLRTADMTLRRAKANGRRQWGLFDSAEDARDRSRFSLAAQMPGALEMGEITVVCRPLTRLSDGSRAGFEALLRWEHESEVISHSLCLDLAEQTGLIVPLRDTLLEDACKQVQWWNTEKACAEPLVVALTANQACDPDLIGAVLHQLSETGLDPSLLTIGMPASVLLAERGESVDNFRMLAENGITMEVHDFGSAAGDIECLEDLPASSARIAPQLVERLRSGKSGLITRTLTDLIEVAHLAGATVTVDGIETADEAAWWRSVGADLGLGPHFKPAPADLHDLKR</sequence>
<evidence type="ECO:0000259" key="4">
    <source>
        <dbReference type="PROSITE" id="PS50887"/>
    </source>
</evidence>
<dbReference type="InterPro" id="IPR029787">
    <property type="entry name" value="Nucleotide_cyclase"/>
</dbReference>
<dbReference type="InterPro" id="IPR001633">
    <property type="entry name" value="EAL_dom"/>
</dbReference>
<dbReference type="OrthoDB" id="23692at2"/>
<dbReference type="PROSITE" id="PS50887">
    <property type="entry name" value="GGDEF"/>
    <property type="match status" value="1"/>
</dbReference>
<dbReference type="AlphaFoldDB" id="A0A428Z6V1"/>
<dbReference type="PROSITE" id="PS50113">
    <property type="entry name" value="PAC"/>
    <property type="match status" value="1"/>
</dbReference>
<dbReference type="SUPFAM" id="SSF55073">
    <property type="entry name" value="Nucleotide cyclase"/>
    <property type="match status" value="1"/>
</dbReference>
<dbReference type="InterPro" id="IPR000014">
    <property type="entry name" value="PAS"/>
</dbReference>
<dbReference type="SMART" id="SM00052">
    <property type="entry name" value="EAL"/>
    <property type="match status" value="1"/>
</dbReference>
<protein>
    <submittedName>
        <fullName evidence="5">GGDEF domain-containing protein</fullName>
    </submittedName>
</protein>
<feature type="domain" description="PAC" evidence="2">
    <location>
        <begin position="237"/>
        <end position="289"/>
    </location>
</feature>
<dbReference type="SMART" id="SM00091">
    <property type="entry name" value="PAS"/>
    <property type="match status" value="1"/>
</dbReference>
<dbReference type="InterPro" id="IPR035965">
    <property type="entry name" value="PAS-like_dom_sf"/>
</dbReference>
<name>A0A428Z6V1_KIBAR</name>
<dbReference type="RefSeq" id="WP_037257352.1">
    <property type="nucleotide sequence ID" value="NZ_QHKI01000020.1"/>
</dbReference>
<dbReference type="PROSITE" id="PS50883">
    <property type="entry name" value="EAL"/>
    <property type="match status" value="1"/>
</dbReference>
<dbReference type="NCBIfam" id="TIGR00229">
    <property type="entry name" value="sensory_box"/>
    <property type="match status" value="1"/>
</dbReference>
<dbReference type="InterPro" id="IPR000700">
    <property type="entry name" value="PAS-assoc_C"/>
</dbReference>
<evidence type="ECO:0000313" key="6">
    <source>
        <dbReference type="Proteomes" id="UP000287547"/>
    </source>
</evidence>
<feature type="domain" description="EAL" evidence="3">
    <location>
        <begin position="463"/>
        <end position="713"/>
    </location>
</feature>
<dbReference type="EMBL" id="QHKI01000020">
    <property type="protein sequence ID" value="RSM83163.1"/>
    <property type="molecule type" value="Genomic_DNA"/>
</dbReference>
<accession>A0A428Z6V1</accession>
<dbReference type="SUPFAM" id="SSF141868">
    <property type="entry name" value="EAL domain-like"/>
    <property type="match status" value="1"/>
</dbReference>
<proteinExistence type="predicted"/>
<dbReference type="CDD" id="cd01948">
    <property type="entry name" value="EAL"/>
    <property type="match status" value="1"/>
</dbReference>
<dbReference type="CDD" id="cd00130">
    <property type="entry name" value="PAS"/>
    <property type="match status" value="1"/>
</dbReference>
<dbReference type="InterPro" id="IPR000160">
    <property type="entry name" value="GGDEF_dom"/>
</dbReference>
<dbReference type="Pfam" id="PF13426">
    <property type="entry name" value="PAS_9"/>
    <property type="match status" value="1"/>
</dbReference>
<dbReference type="SMART" id="SM00267">
    <property type="entry name" value="GGDEF"/>
    <property type="match status" value="1"/>
</dbReference>
<dbReference type="CDD" id="cd01949">
    <property type="entry name" value="GGDEF"/>
    <property type="match status" value="1"/>
</dbReference>
<evidence type="ECO:0000259" key="2">
    <source>
        <dbReference type="PROSITE" id="PS50113"/>
    </source>
</evidence>
<dbReference type="PANTHER" id="PTHR44757:SF2">
    <property type="entry name" value="BIOFILM ARCHITECTURE MAINTENANCE PROTEIN MBAA"/>
    <property type="match status" value="1"/>
</dbReference>
<evidence type="ECO:0000313" key="5">
    <source>
        <dbReference type="EMBL" id="RSM83163.1"/>
    </source>
</evidence>
<evidence type="ECO:0000256" key="1">
    <source>
        <dbReference type="SAM" id="MobiDB-lite"/>
    </source>
</evidence>
<dbReference type="SUPFAM" id="SSF55785">
    <property type="entry name" value="PYP-like sensor domain (PAS domain)"/>
    <property type="match status" value="1"/>
</dbReference>
<reference evidence="5 6" key="1">
    <citation type="submission" date="2018-05" db="EMBL/GenBank/DDBJ databases">
        <title>Evolution of GPA BGCs.</title>
        <authorList>
            <person name="Waglechner N."/>
            <person name="Wright G.D."/>
        </authorList>
    </citation>
    <scope>NUCLEOTIDE SEQUENCE [LARGE SCALE GENOMIC DNA]</scope>
    <source>
        <strain evidence="5 6">A82846</strain>
    </source>
</reference>
<dbReference type="Pfam" id="PF00990">
    <property type="entry name" value="GGDEF"/>
    <property type="match status" value="1"/>
</dbReference>
<dbReference type="Gene3D" id="3.20.20.450">
    <property type="entry name" value="EAL domain"/>
    <property type="match status" value="1"/>
</dbReference>
<dbReference type="InterPro" id="IPR035919">
    <property type="entry name" value="EAL_sf"/>
</dbReference>
<dbReference type="NCBIfam" id="TIGR00254">
    <property type="entry name" value="GGDEF"/>
    <property type="match status" value="1"/>
</dbReference>
<evidence type="ECO:0000259" key="3">
    <source>
        <dbReference type="PROSITE" id="PS50883"/>
    </source>
</evidence>
<feature type="region of interest" description="Disordered" evidence="1">
    <location>
        <begin position="1"/>
        <end position="22"/>
    </location>
</feature>
<dbReference type="Gene3D" id="3.30.450.20">
    <property type="entry name" value="PAS domain"/>
    <property type="match status" value="1"/>
</dbReference>
<comment type="caution">
    <text evidence="5">The sequence shown here is derived from an EMBL/GenBank/DDBJ whole genome shotgun (WGS) entry which is preliminary data.</text>
</comment>
<gene>
    <name evidence="5" type="ORF">DMH04_23785</name>
</gene>
<dbReference type="Gene3D" id="3.30.70.270">
    <property type="match status" value="1"/>
</dbReference>
<dbReference type="PANTHER" id="PTHR44757">
    <property type="entry name" value="DIGUANYLATE CYCLASE DGCP"/>
    <property type="match status" value="1"/>
</dbReference>
<dbReference type="Proteomes" id="UP000287547">
    <property type="component" value="Unassembled WGS sequence"/>
</dbReference>